<dbReference type="Proteomes" id="UP001241110">
    <property type="component" value="Unassembled WGS sequence"/>
</dbReference>
<organism evidence="2 3">
    <name type="scientific">Xanthocytophaga flava</name>
    <dbReference type="NCBI Taxonomy" id="3048013"/>
    <lineage>
        <taxon>Bacteria</taxon>
        <taxon>Pseudomonadati</taxon>
        <taxon>Bacteroidota</taxon>
        <taxon>Cytophagia</taxon>
        <taxon>Cytophagales</taxon>
        <taxon>Rhodocytophagaceae</taxon>
        <taxon>Xanthocytophaga</taxon>
    </lineage>
</organism>
<feature type="transmembrane region" description="Helical" evidence="1">
    <location>
        <begin position="108"/>
        <end position="126"/>
    </location>
</feature>
<keyword evidence="1" id="KW-1133">Transmembrane helix</keyword>
<reference evidence="2" key="1">
    <citation type="submission" date="2023-05" db="EMBL/GenBank/DDBJ databases">
        <authorList>
            <person name="Zhang X."/>
        </authorList>
    </citation>
    <scope>NUCLEOTIDE SEQUENCE</scope>
    <source>
        <strain evidence="2">YF14B1</strain>
    </source>
</reference>
<gene>
    <name evidence="2" type="ORF">QNI16_09790</name>
</gene>
<feature type="transmembrane region" description="Helical" evidence="1">
    <location>
        <begin position="57"/>
        <end position="79"/>
    </location>
</feature>
<keyword evidence="1" id="KW-0472">Membrane</keyword>
<keyword evidence="1" id="KW-0812">Transmembrane</keyword>
<accession>A0AAE3QK03</accession>
<evidence type="ECO:0000313" key="2">
    <source>
        <dbReference type="EMBL" id="MDJ1480772.1"/>
    </source>
</evidence>
<dbReference type="AlphaFoldDB" id="A0AAE3QK03"/>
<feature type="transmembrane region" description="Helical" evidence="1">
    <location>
        <begin position="86"/>
        <end position="102"/>
    </location>
</feature>
<sequence length="157" mass="17132">MKRSKLAAFGTIVLILKLPGMRTGFLTVILVFASYSIFSTYLRPCLETFTGISGRQLSVVLLDFSIANFVGNTLGCFPLEKDIYKSLTWSSFLMGSIVDLVVVSGHPIIAVSSLITLCVDLFSVLFRSGGTCGLHGCFRMKPKAKAEPWWPLSKLGS</sequence>
<comment type="caution">
    <text evidence="2">The sequence shown here is derived from an EMBL/GenBank/DDBJ whole genome shotgun (WGS) entry which is preliminary data.</text>
</comment>
<proteinExistence type="predicted"/>
<evidence type="ECO:0000256" key="1">
    <source>
        <dbReference type="SAM" id="Phobius"/>
    </source>
</evidence>
<name>A0AAE3QK03_9BACT</name>
<dbReference type="RefSeq" id="WP_313977715.1">
    <property type="nucleotide sequence ID" value="NZ_JASJOS010000004.1"/>
</dbReference>
<dbReference type="EMBL" id="JASJOS010000004">
    <property type="protein sequence ID" value="MDJ1480772.1"/>
    <property type="molecule type" value="Genomic_DNA"/>
</dbReference>
<evidence type="ECO:0000313" key="3">
    <source>
        <dbReference type="Proteomes" id="UP001241110"/>
    </source>
</evidence>
<feature type="transmembrane region" description="Helical" evidence="1">
    <location>
        <begin position="12"/>
        <end position="37"/>
    </location>
</feature>
<protein>
    <submittedName>
        <fullName evidence="2">Uncharacterized protein</fullName>
    </submittedName>
</protein>